<dbReference type="Gene3D" id="2.60.40.420">
    <property type="entry name" value="Cupredoxins - blue copper proteins"/>
    <property type="match status" value="1"/>
</dbReference>
<sequence length="130" mass="14202">MNKWTGFIFLLGALLLAGLFFALRPAPQPDTLAAPLPAQTFAFTVEGGHLVGGPATVPLTQGTPITLRFLASGKDEVHLHGYDLKVKLEPSEPADIHFLADKSGRFEVELHKSHATLFALEVRPRHDRIN</sequence>
<keyword evidence="2" id="KW-1185">Reference proteome</keyword>
<dbReference type="RefSeq" id="WP_183411274.1">
    <property type="nucleotide sequence ID" value="NZ_JACHWY010000003.1"/>
</dbReference>
<evidence type="ECO:0000313" key="2">
    <source>
        <dbReference type="Proteomes" id="UP000537130"/>
    </source>
</evidence>
<gene>
    <name evidence="1" type="ORF">FHR99_002764</name>
</gene>
<evidence type="ECO:0000313" key="1">
    <source>
        <dbReference type="EMBL" id="MBB3048490.1"/>
    </source>
</evidence>
<dbReference type="AlphaFoldDB" id="A0A7W4W6U7"/>
<evidence type="ECO:0008006" key="3">
    <source>
        <dbReference type="Google" id="ProtNLM"/>
    </source>
</evidence>
<dbReference type="InterPro" id="IPR008972">
    <property type="entry name" value="Cupredoxin"/>
</dbReference>
<reference evidence="1 2" key="1">
    <citation type="submission" date="2020-08" db="EMBL/GenBank/DDBJ databases">
        <title>Genomic Encyclopedia of Type Strains, Phase III (KMG-III): the genomes of soil and plant-associated and newly described type strains.</title>
        <authorList>
            <person name="Whitman W."/>
        </authorList>
    </citation>
    <scope>NUCLEOTIDE SEQUENCE [LARGE SCALE GENOMIC DNA]</scope>
    <source>
        <strain evidence="1 2">CECT 8654</strain>
    </source>
</reference>
<dbReference type="EMBL" id="JACHWY010000003">
    <property type="protein sequence ID" value="MBB3048490.1"/>
    <property type="molecule type" value="Genomic_DNA"/>
</dbReference>
<name>A0A7W4W6U7_9GAMM</name>
<comment type="caution">
    <text evidence="1">The sequence shown here is derived from an EMBL/GenBank/DDBJ whole genome shotgun (WGS) entry which is preliminary data.</text>
</comment>
<protein>
    <recommendedName>
        <fullName evidence="3">EfeO-type cupredoxin-like domain-containing protein</fullName>
    </recommendedName>
</protein>
<organism evidence="1 2">
    <name type="scientific">Litorivivens lipolytica</name>
    <dbReference type="NCBI Taxonomy" id="1524264"/>
    <lineage>
        <taxon>Bacteria</taxon>
        <taxon>Pseudomonadati</taxon>
        <taxon>Pseudomonadota</taxon>
        <taxon>Gammaproteobacteria</taxon>
        <taxon>Litorivivens</taxon>
    </lineage>
</organism>
<proteinExistence type="predicted"/>
<dbReference type="SUPFAM" id="SSF49503">
    <property type="entry name" value="Cupredoxins"/>
    <property type="match status" value="1"/>
</dbReference>
<dbReference type="Proteomes" id="UP000537130">
    <property type="component" value="Unassembled WGS sequence"/>
</dbReference>
<accession>A0A7W4W6U7</accession>